<organism evidence="4 5">
    <name type="scientific">Winogradskyella aquimaris</name>
    <dbReference type="NCBI Taxonomy" id="864074"/>
    <lineage>
        <taxon>Bacteria</taxon>
        <taxon>Pseudomonadati</taxon>
        <taxon>Bacteroidota</taxon>
        <taxon>Flavobacteriia</taxon>
        <taxon>Flavobacteriales</taxon>
        <taxon>Flavobacteriaceae</taxon>
        <taxon>Winogradskyella</taxon>
    </lineage>
</organism>
<dbReference type="Pfam" id="PF11954">
    <property type="entry name" value="DUF3471"/>
    <property type="match status" value="1"/>
</dbReference>
<proteinExistence type="predicted"/>
<dbReference type="EMBL" id="JAXDAE010000001">
    <property type="protein sequence ID" value="MDY2586108.1"/>
    <property type="molecule type" value="Genomic_DNA"/>
</dbReference>
<evidence type="ECO:0000313" key="5">
    <source>
        <dbReference type="Proteomes" id="UP001285855"/>
    </source>
</evidence>
<dbReference type="SUPFAM" id="SSF56601">
    <property type="entry name" value="beta-lactamase/transpeptidase-like"/>
    <property type="match status" value="1"/>
</dbReference>
<feature type="signal peptide" evidence="1">
    <location>
        <begin position="1"/>
        <end position="30"/>
    </location>
</feature>
<keyword evidence="4" id="KW-0378">Hydrolase</keyword>
<dbReference type="PANTHER" id="PTHR46825">
    <property type="entry name" value="D-ALANYL-D-ALANINE-CARBOXYPEPTIDASE/ENDOPEPTIDASE AMPH"/>
    <property type="match status" value="1"/>
</dbReference>
<dbReference type="InterPro" id="IPR050491">
    <property type="entry name" value="AmpC-like"/>
</dbReference>
<keyword evidence="5" id="KW-1185">Reference proteome</keyword>
<evidence type="ECO:0000313" key="4">
    <source>
        <dbReference type="EMBL" id="MDY2586108.1"/>
    </source>
</evidence>
<feature type="chain" id="PRO_5047141048" evidence="1">
    <location>
        <begin position="31"/>
        <end position="526"/>
    </location>
</feature>
<dbReference type="Gene3D" id="3.40.710.10">
    <property type="entry name" value="DD-peptidase/beta-lactamase superfamily"/>
    <property type="match status" value="1"/>
</dbReference>
<protein>
    <submittedName>
        <fullName evidence="4">Serine hydrolase</fullName>
    </submittedName>
</protein>
<dbReference type="InterPro" id="IPR021860">
    <property type="entry name" value="Peptidase_S12_Pab87-rel_C"/>
</dbReference>
<dbReference type="InterPro" id="IPR001466">
    <property type="entry name" value="Beta-lactam-related"/>
</dbReference>
<dbReference type="Proteomes" id="UP001285855">
    <property type="component" value="Unassembled WGS sequence"/>
</dbReference>
<evidence type="ECO:0000259" key="3">
    <source>
        <dbReference type="Pfam" id="PF11954"/>
    </source>
</evidence>
<keyword evidence="1" id="KW-0732">Signal</keyword>
<feature type="domain" description="Peptidase S12 Pab87-related C-terminal" evidence="3">
    <location>
        <begin position="431"/>
        <end position="523"/>
    </location>
</feature>
<evidence type="ECO:0000259" key="2">
    <source>
        <dbReference type="Pfam" id="PF00144"/>
    </source>
</evidence>
<gene>
    <name evidence="4" type="ORF">SNF14_02055</name>
</gene>
<accession>A0ABU5EIW0</accession>
<reference evidence="4 5" key="1">
    <citation type="submission" date="2023-11" db="EMBL/GenBank/DDBJ databases">
        <title>Winogradskyella pelagius sp. nov., isolated from coastal sediment.</title>
        <authorList>
            <person name="Li F."/>
        </authorList>
    </citation>
    <scope>NUCLEOTIDE SEQUENCE [LARGE SCALE GENOMIC DNA]</scope>
    <source>
        <strain evidence="4 5">KCTC 23502</strain>
    </source>
</reference>
<dbReference type="Gene3D" id="2.40.128.600">
    <property type="match status" value="1"/>
</dbReference>
<dbReference type="Pfam" id="PF00144">
    <property type="entry name" value="Beta-lactamase"/>
    <property type="match status" value="1"/>
</dbReference>
<dbReference type="RefSeq" id="WP_320554481.1">
    <property type="nucleotide sequence ID" value="NZ_JAXDAE010000001.1"/>
</dbReference>
<feature type="domain" description="Beta-lactamase-related" evidence="2">
    <location>
        <begin position="38"/>
        <end position="371"/>
    </location>
</feature>
<evidence type="ECO:0000256" key="1">
    <source>
        <dbReference type="SAM" id="SignalP"/>
    </source>
</evidence>
<dbReference type="GO" id="GO:0016787">
    <property type="term" value="F:hydrolase activity"/>
    <property type="evidence" value="ECO:0007669"/>
    <property type="project" value="UniProtKB-KW"/>
</dbReference>
<dbReference type="InterPro" id="IPR012338">
    <property type="entry name" value="Beta-lactam/transpept-like"/>
</dbReference>
<sequence length="526" mass="59596">MKSFILTHKSMLLKRLFVAILFVCSSYAFAQLEEAEIDKLVQETLITFDVPGISVGVFKDGQEVYAKGHGVRSLTTRKEMNSETLVGVASNSKGFTCFALAMLVDEGKLNWDDPVRKYIPEFQLHDPWVTENFTVRDLVTHRSGMGLGAGDLMFFPEGNDFTVQDIIENVKYLEPETSFRSQYAYNNNMFIIAGEVLKRVIGLSWEDYIETRIMKPVGMTSSKASYNRVKDKSNIIDAHTRAEGKVIQIPHDWSETANAAGGIVSNVHDMMTWAKFLMNDAITENGERLLSEAQFHELWQLQTPLKVRANDSYDSNFRGYGLGWFVTDVKGGYKQVYHTGGLIGTVTQFTMIPDLDLAIVVLTNQMNGSAFNTITNTIKDSYLGYDNRNWLERLGKNNADFLKYNDSIKAEVFAQVEKAKTQLTIPNPEQIVGTYTDDWFGDITISHDGNQYSINCERSPRLFGELLPYNATTFVAKWKDRSYDADVFVQFTFNEKGDAVSATMKYIAPITDFSFDFHDLELKKTK</sequence>
<dbReference type="PANTHER" id="PTHR46825:SF15">
    <property type="entry name" value="BETA-LACTAMASE-RELATED DOMAIN-CONTAINING PROTEIN"/>
    <property type="match status" value="1"/>
</dbReference>
<comment type="caution">
    <text evidence="4">The sequence shown here is derived from an EMBL/GenBank/DDBJ whole genome shotgun (WGS) entry which is preliminary data.</text>
</comment>
<name>A0ABU5EIW0_9FLAO</name>